<dbReference type="Proteomes" id="UP000016649">
    <property type="component" value="Unassembled WGS sequence"/>
</dbReference>
<name>A0ABN0NVX9_TRELE</name>
<reference evidence="1 2" key="1">
    <citation type="submission" date="2013-08" db="EMBL/GenBank/DDBJ databases">
        <authorList>
            <person name="Weinstock G."/>
            <person name="Sodergren E."/>
            <person name="Wylie T."/>
            <person name="Fulton L."/>
            <person name="Fulton R."/>
            <person name="Fronick C."/>
            <person name="O'Laughlin M."/>
            <person name="Godfrey J."/>
            <person name="Miner T."/>
            <person name="Herter B."/>
            <person name="Appelbaum E."/>
            <person name="Cordes M."/>
            <person name="Lek S."/>
            <person name="Wollam A."/>
            <person name="Pepin K.H."/>
            <person name="Palsikar V.B."/>
            <person name="Mitreva M."/>
            <person name="Wilson R.K."/>
        </authorList>
    </citation>
    <scope>NUCLEOTIDE SEQUENCE [LARGE SCALE GENOMIC DNA]</scope>
    <source>
        <strain evidence="1 2">ATCC 700332</strain>
    </source>
</reference>
<proteinExistence type="predicted"/>
<protein>
    <submittedName>
        <fullName evidence="1">Uncharacterized protein</fullName>
    </submittedName>
</protein>
<sequence>MHHTKNKIFVLSGFEAFRRRQQHRFFAFGTLFVYGTYRFEMQ</sequence>
<evidence type="ECO:0000313" key="1">
    <source>
        <dbReference type="EMBL" id="ERJ91522.1"/>
    </source>
</evidence>
<evidence type="ECO:0000313" key="2">
    <source>
        <dbReference type="Proteomes" id="UP000016649"/>
    </source>
</evidence>
<gene>
    <name evidence="1" type="ORF">HMPREF9193_02223</name>
</gene>
<comment type="caution">
    <text evidence="1">The sequence shown here is derived from an EMBL/GenBank/DDBJ whole genome shotgun (WGS) entry which is preliminary data.</text>
</comment>
<accession>A0ABN0NVX9</accession>
<keyword evidence="2" id="KW-1185">Reference proteome</keyword>
<dbReference type="EMBL" id="AWVH01000045">
    <property type="protein sequence ID" value="ERJ91522.1"/>
    <property type="molecule type" value="Genomic_DNA"/>
</dbReference>
<organism evidence="1 2">
    <name type="scientific">Treponema lecithinolyticum ATCC 700332</name>
    <dbReference type="NCBI Taxonomy" id="1321815"/>
    <lineage>
        <taxon>Bacteria</taxon>
        <taxon>Pseudomonadati</taxon>
        <taxon>Spirochaetota</taxon>
        <taxon>Spirochaetia</taxon>
        <taxon>Spirochaetales</taxon>
        <taxon>Treponemataceae</taxon>
        <taxon>Treponema</taxon>
    </lineage>
</organism>